<dbReference type="Proteomes" id="UP000264231">
    <property type="component" value="Chromosome"/>
</dbReference>
<reference evidence="1 2" key="1">
    <citation type="submission" date="2016-05" db="EMBL/GenBank/DDBJ databases">
        <title>Chromosome and linear plasmid sequence of a 2015 human isolate of tick-borne relapsing fever spirochete, Borrelia turicatae.</title>
        <authorList>
            <person name="Kingry L.C."/>
            <person name="Dhwani B."/>
            <person name="Replogle A."/>
            <person name="Sexton C."/>
            <person name="Rowe L."/>
            <person name="Stermole B.M."/>
            <person name="Christensen A.M."/>
            <person name="Schriefer M.E."/>
        </authorList>
    </citation>
    <scope>NUCLEOTIDE SEQUENCE [LARGE SCALE GENOMIC DNA]</scope>
    <source>
        <strain evidence="1 2">BTE5EL</strain>
    </source>
</reference>
<accession>A0A172XC02</accession>
<evidence type="ECO:0000313" key="1">
    <source>
        <dbReference type="EMBL" id="ANF34092.1"/>
    </source>
</evidence>
<sequence>MYYEKNLVREKVEMLNFFLDTEMVNFFVVIIMKNIMKNKWLGLIVKIENLMRRWEFYRFDSYISSCHS</sequence>
<dbReference type="AlphaFoldDB" id="A0A172XC02"/>
<proteinExistence type="predicted"/>
<organism evidence="1 2">
    <name type="scientific">Borrelia turicatae</name>
    <dbReference type="NCBI Taxonomy" id="142"/>
    <lineage>
        <taxon>Bacteria</taxon>
        <taxon>Pseudomonadati</taxon>
        <taxon>Spirochaetota</taxon>
        <taxon>Spirochaetia</taxon>
        <taxon>Spirochaetales</taxon>
        <taxon>Borreliaceae</taxon>
        <taxon>Borrelia</taxon>
    </lineage>
</organism>
<dbReference type="EMBL" id="CP015629">
    <property type="protein sequence ID" value="ANF34092.1"/>
    <property type="molecule type" value="Genomic_DNA"/>
</dbReference>
<gene>
    <name evidence="1" type="ORF">A7978_03200</name>
</gene>
<name>A0A172XC02_BORTU</name>
<evidence type="ECO:0000313" key="2">
    <source>
        <dbReference type="Proteomes" id="UP000264231"/>
    </source>
</evidence>
<protein>
    <submittedName>
        <fullName evidence="1">Uncharacterized protein</fullName>
    </submittedName>
</protein>